<keyword evidence="5 7" id="KW-0472">Membrane</keyword>
<evidence type="ECO:0000259" key="9">
    <source>
        <dbReference type="Pfam" id="PF07715"/>
    </source>
</evidence>
<dbReference type="eggNOG" id="COG4206">
    <property type="taxonomic scope" value="Bacteria"/>
</dbReference>
<dbReference type="Gene3D" id="2.40.170.20">
    <property type="entry name" value="TonB-dependent receptor, beta-barrel domain"/>
    <property type="match status" value="1"/>
</dbReference>
<gene>
    <name evidence="10" type="ORF">Mucpa_7096</name>
</gene>
<feature type="signal peptide" evidence="8">
    <location>
        <begin position="1"/>
        <end position="27"/>
    </location>
</feature>
<dbReference type="SUPFAM" id="SSF49464">
    <property type="entry name" value="Carboxypeptidase regulatory domain-like"/>
    <property type="match status" value="1"/>
</dbReference>
<sequence>MHFFTKSVKILILQGLIVAVAPSQLHAQLPDSLKKVKTSLSDYKKIKISGTVKEGATGKPLPGINIAVTGYSAALTDDKGQFAISVPDYNASLIISGPGYQRKIIALKGKQTLQITLFEEGYNSQYDLALMPFAMVPKSQVPNAVASINTQGTWNRALETPDSYLQGRVAGLDVVRRSGTPDIGADVLLRGYNSLYATSQPLIVVDGIIYDNNNYGKSIIAGHVTNHFANIDLKDIDNITVIKDGSSTYGTRAANGVILITTGRAKDVATRFDFAAYGGYNSSVKELPVMQADNYRIYLADVLKTIPGVTDGQIQALPFMNDNSNPTANPNYYTYHQNTNWQKQVMGSSTSQNYYMKVSGGDNIATYALSVGYLGNKGATNNTDLTRYETRFNANLNLSKKLVSRVNLAFTKSEQNLRDQGQAYNTNPLYLSLIKAPFLGPNVISSNGILSPNLAKADTFGISNPVVAASKIQELNRNYRFIGSVAFDYQISSQLAVKTLVGLTYDKVRENLFYPANGIAPSTYNTFVANNQAAANVQRLFSLYTDNRLQYTHQFNKENQISSNLGFRFNNSNSESDYGYGFNTASDDFVSLSGASSANRIVGGSLGKWNWLNTYFNTDYNAFNKYFLSVNLAVDGSSRFGNQIPNVLTINSNKYAVLPSLAASWLISSEGFMAKAKFIELLKLRASFGLVGNDDIGNYTAQSLYTSQAFLSRQGLVRSSIGNPQLQWEGVAKLNVGLDAGFLNERLNVSVDVYNDKVSKMLIYQPAITASGFDYAVTNSGGMRNNGIEVALNGRLLNKSTLKWDMALNVAANRNKVTNLPGGSSIISTYAGATFITQVGQPANLFYGYKTNGIYTSNAEATASGLTNKLANGYTAPFQGGDVKFVDMNGDRVIDDKDRTAIGNPNPDLIGSYSNVFTYKRWSLDAMLAFSIGNDIYNSTRASLESLSGVQNQTDAAVNRWRFDGQVTNIPRASYGDPMGNSRFSDRWIENGSYLRLRTITLSYSVPLKGSFLRSATVYAIANNLFTVTNYLGYDPEFSSSGSLFSRGVDVGLEPMVKSMLLGIRIGL</sequence>
<evidence type="ECO:0000256" key="5">
    <source>
        <dbReference type="ARBA" id="ARBA00023136"/>
    </source>
</evidence>
<dbReference type="NCBIfam" id="TIGR04056">
    <property type="entry name" value="OMP_RagA_SusC"/>
    <property type="match status" value="1"/>
</dbReference>
<keyword evidence="4 7" id="KW-0812">Transmembrane</keyword>
<evidence type="ECO:0000256" key="2">
    <source>
        <dbReference type="ARBA" id="ARBA00022448"/>
    </source>
</evidence>
<dbReference type="AlphaFoldDB" id="H1Y9V6"/>
<evidence type="ECO:0000313" key="10">
    <source>
        <dbReference type="EMBL" id="EHQ31139.1"/>
    </source>
</evidence>
<evidence type="ECO:0000256" key="4">
    <source>
        <dbReference type="ARBA" id="ARBA00022692"/>
    </source>
</evidence>
<dbReference type="Gene3D" id="2.170.130.10">
    <property type="entry name" value="TonB-dependent receptor, plug domain"/>
    <property type="match status" value="1"/>
</dbReference>
<keyword evidence="3 7" id="KW-1134">Transmembrane beta strand</keyword>
<dbReference type="PROSITE" id="PS52016">
    <property type="entry name" value="TONB_DEPENDENT_REC_3"/>
    <property type="match status" value="1"/>
</dbReference>
<comment type="similarity">
    <text evidence="7">Belongs to the TonB-dependent receptor family.</text>
</comment>
<dbReference type="InterPro" id="IPR023996">
    <property type="entry name" value="TonB-dep_OMP_SusC/RagA"/>
</dbReference>
<evidence type="ECO:0000256" key="6">
    <source>
        <dbReference type="ARBA" id="ARBA00023237"/>
    </source>
</evidence>
<evidence type="ECO:0000313" key="11">
    <source>
        <dbReference type="Proteomes" id="UP000002774"/>
    </source>
</evidence>
<dbReference type="SUPFAM" id="SSF56935">
    <property type="entry name" value="Porins"/>
    <property type="match status" value="1"/>
</dbReference>
<keyword evidence="8" id="KW-0732">Signal</keyword>
<dbReference type="EMBL" id="CM001403">
    <property type="protein sequence ID" value="EHQ31139.1"/>
    <property type="molecule type" value="Genomic_DNA"/>
</dbReference>
<dbReference type="STRING" id="714943.Mucpa_7096"/>
<protein>
    <submittedName>
        <fullName evidence="10">TonB-dependent receptor</fullName>
    </submittedName>
</protein>
<feature type="chain" id="PRO_5003558882" evidence="8">
    <location>
        <begin position="28"/>
        <end position="1068"/>
    </location>
</feature>
<dbReference type="InterPro" id="IPR036942">
    <property type="entry name" value="Beta-barrel_TonB_sf"/>
</dbReference>
<evidence type="ECO:0000256" key="3">
    <source>
        <dbReference type="ARBA" id="ARBA00022452"/>
    </source>
</evidence>
<feature type="domain" description="TonB-dependent receptor plug" evidence="9">
    <location>
        <begin position="138"/>
        <end position="257"/>
    </location>
</feature>
<dbReference type="OrthoDB" id="830178at2"/>
<keyword evidence="10" id="KW-0675">Receptor</keyword>
<dbReference type="Proteomes" id="UP000002774">
    <property type="component" value="Chromosome"/>
</dbReference>
<dbReference type="InterPro" id="IPR008969">
    <property type="entry name" value="CarboxyPept-like_regulatory"/>
</dbReference>
<reference evidence="10" key="1">
    <citation type="submission" date="2011-09" db="EMBL/GenBank/DDBJ databases">
        <title>The permanent draft genome of Mucilaginibacter paludis DSM 18603.</title>
        <authorList>
            <consortium name="US DOE Joint Genome Institute (JGI-PGF)"/>
            <person name="Lucas S."/>
            <person name="Han J."/>
            <person name="Lapidus A."/>
            <person name="Bruce D."/>
            <person name="Goodwin L."/>
            <person name="Pitluck S."/>
            <person name="Peters L."/>
            <person name="Kyrpides N."/>
            <person name="Mavromatis K."/>
            <person name="Ivanova N."/>
            <person name="Mikhailova N."/>
            <person name="Held B."/>
            <person name="Detter J.C."/>
            <person name="Tapia R."/>
            <person name="Han C."/>
            <person name="Land M."/>
            <person name="Hauser L."/>
            <person name="Markowitz V."/>
            <person name="Cheng J.-F."/>
            <person name="Hugenholtz P."/>
            <person name="Woyke T."/>
            <person name="Wu D."/>
            <person name="Tindall B."/>
            <person name="Brambilla E."/>
            <person name="Klenk H.-P."/>
            <person name="Eisen J.A."/>
        </authorList>
    </citation>
    <scope>NUCLEOTIDE SEQUENCE [LARGE SCALE GENOMIC DNA]</scope>
    <source>
        <strain evidence="10">DSM 18603</strain>
    </source>
</reference>
<name>H1Y9V6_9SPHI</name>
<accession>H1Y9V6</accession>
<evidence type="ECO:0000256" key="7">
    <source>
        <dbReference type="PROSITE-ProRule" id="PRU01360"/>
    </source>
</evidence>
<dbReference type="Gene3D" id="2.60.40.1120">
    <property type="entry name" value="Carboxypeptidase-like, regulatory domain"/>
    <property type="match status" value="1"/>
</dbReference>
<evidence type="ECO:0000256" key="8">
    <source>
        <dbReference type="SAM" id="SignalP"/>
    </source>
</evidence>
<dbReference type="InterPro" id="IPR039426">
    <property type="entry name" value="TonB-dep_rcpt-like"/>
</dbReference>
<dbReference type="HOGENOM" id="CLU_004317_0_2_10"/>
<organism evidence="10 11">
    <name type="scientific">Mucilaginibacter paludis DSM 18603</name>
    <dbReference type="NCBI Taxonomy" id="714943"/>
    <lineage>
        <taxon>Bacteria</taxon>
        <taxon>Pseudomonadati</taxon>
        <taxon>Bacteroidota</taxon>
        <taxon>Sphingobacteriia</taxon>
        <taxon>Sphingobacteriales</taxon>
        <taxon>Sphingobacteriaceae</taxon>
        <taxon>Mucilaginibacter</taxon>
    </lineage>
</organism>
<dbReference type="GO" id="GO:0009279">
    <property type="term" value="C:cell outer membrane"/>
    <property type="evidence" value="ECO:0007669"/>
    <property type="project" value="UniProtKB-SubCell"/>
</dbReference>
<dbReference type="InterPro" id="IPR012910">
    <property type="entry name" value="Plug_dom"/>
</dbReference>
<keyword evidence="6 7" id="KW-0998">Cell outer membrane</keyword>
<keyword evidence="11" id="KW-1185">Reference proteome</keyword>
<comment type="subcellular location">
    <subcellularLocation>
        <location evidence="1 7">Cell outer membrane</location>
        <topology evidence="1 7">Multi-pass membrane protein</topology>
    </subcellularLocation>
</comment>
<dbReference type="RefSeq" id="WP_008513372.1">
    <property type="nucleotide sequence ID" value="NZ_CM001403.1"/>
</dbReference>
<dbReference type="InterPro" id="IPR037066">
    <property type="entry name" value="Plug_dom_sf"/>
</dbReference>
<dbReference type="Pfam" id="PF07715">
    <property type="entry name" value="Plug"/>
    <property type="match status" value="1"/>
</dbReference>
<proteinExistence type="inferred from homology"/>
<keyword evidence="2 7" id="KW-0813">Transport</keyword>
<evidence type="ECO:0000256" key="1">
    <source>
        <dbReference type="ARBA" id="ARBA00004571"/>
    </source>
</evidence>
<dbReference type="Pfam" id="PF13715">
    <property type="entry name" value="CarbopepD_reg_2"/>
    <property type="match status" value="1"/>
</dbReference>